<dbReference type="Proteomes" id="UP000198785">
    <property type="component" value="Unassembled WGS sequence"/>
</dbReference>
<protein>
    <submittedName>
        <fullName evidence="1">Uncharacterized protein</fullName>
    </submittedName>
</protein>
<evidence type="ECO:0000313" key="2">
    <source>
        <dbReference type="Proteomes" id="UP000198785"/>
    </source>
</evidence>
<dbReference type="AlphaFoldDB" id="A0A1I6P281"/>
<dbReference type="EMBL" id="FOZZ01000001">
    <property type="protein sequence ID" value="SFS34301.1"/>
    <property type="molecule type" value="Genomic_DNA"/>
</dbReference>
<organism evidence="1 2">
    <name type="scientific">Sphingobacterium wenxiniae</name>
    <dbReference type="NCBI Taxonomy" id="683125"/>
    <lineage>
        <taxon>Bacteria</taxon>
        <taxon>Pseudomonadati</taxon>
        <taxon>Bacteroidota</taxon>
        <taxon>Sphingobacteriia</taxon>
        <taxon>Sphingobacteriales</taxon>
        <taxon>Sphingobacteriaceae</taxon>
        <taxon>Sphingobacterium</taxon>
    </lineage>
</organism>
<keyword evidence="2" id="KW-1185">Reference proteome</keyword>
<dbReference type="RefSeq" id="WP_139227472.1">
    <property type="nucleotide sequence ID" value="NZ_FOZZ01000001.1"/>
</dbReference>
<evidence type="ECO:0000313" key="1">
    <source>
        <dbReference type="EMBL" id="SFS34301.1"/>
    </source>
</evidence>
<reference evidence="1 2" key="1">
    <citation type="submission" date="2016-10" db="EMBL/GenBank/DDBJ databases">
        <authorList>
            <person name="de Groot N.N."/>
        </authorList>
    </citation>
    <scope>NUCLEOTIDE SEQUENCE [LARGE SCALE GENOMIC DNA]</scope>
    <source>
        <strain evidence="1 2">DSM 22789</strain>
    </source>
</reference>
<sequence length="207" mass="23421">MLKLVNQTSAISGTINRTVLTDCISYFNIQAIRDKLRFQSRELSVCLIFNYGQAIEIQVESRTRELQANQFNAITIAKEELLISSQLKESPLSLYMITLPFLYFKEIMDYFSLKPDGIEENDLFVFKDNNDISDQLHYNIQTINAVHSSPEGASLYAHGKLLTILGLQMQQSATEPAGLRDTQISGRLPNSVSHTSLLPKRKCEICL</sequence>
<proteinExistence type="predicted"/>
<accession>A0A1I6P281</accession>
<name>A0A1I6P281_9SPHI</name>
<gene>
    <name evidence="1" type="ORF">SAMN05660206_101243</name>
</gene>
<dbReference type="STRING" id="683125.SAMN05660206_101243"/>